<evidence type="ECO:0000313" key="5">
    <source>
        <dbReference type="EMBL" id="CAF1089442.1"/>
    </source>
</evidence>
<feature type="region of interest" description="Disordered" evidence="2">
    <location>
        <begin position="1"/>
        <end position="32"/>
    </location>
</feature>
<dbReference type="PROSITE" id="PS50011">
    <property type="entry name" value="PROTEIN_KINASE_DOM"/>
    <property type="match status" value="1"/>
</dbReference>
<feature type="domain" description="Protein kinase" evidence="3">
    <location>
        <begin position="279"/>
        <end position="639"/>
    </location>
</feature>
<comment type="caution">
    <text evidence="5">The sequence shown here is derived from an EMBL/GenBank/DDBJ whole genome shotgun (WGS) entry which is preliminary data.</text>
</comment>
<dbReference type="InterPro" id="IPR000719">
    <property type="entry name" value="Prot_kinase_dom"/>
</dbReference>
<keyword evidence="1" id="KW-0175">Coiled coil</keyword>
<dbReference type="InterPro" id="IPR011009">
    <property type="entry name" value="Kinase-like_dom_sf"/>
</dbReference>
<dbReference type="Proteomes" id="UP000663854">
    <property type="component" value="Unassembled WGS sequence"/>
</dbReference>
<feature type="region of interest" description="Disordered" evidence="2">
    <location>
        <begin position="677"/>
        <end position="870"/>
    </location>
</feature>
<evidence type="ECO:0000259" key="3">
    <source>
        <dbReference type="PROSITE" id="PS50011"/>
    </source>
</evidence>
<feature type="compositionally biased region" description="Polar residues" evidence="2">
    <location>
        <begin position="795"/>
        <end position="808"/>
    </location>
</feature>
<dbReference type="GO" id="GO:0004672">
    <property type="term" value="F:protein kinase activity"/>
    <property type="evidence" value="ECO:0007669"/>
    <property type="project" value="InterPro"/>
</dbReference>
<dbReference type="EMBL" id="CAJNOL010000492">
    <property type="protein sequence ID" value="CAF1089442.1"/>
    <property type="molecule type" value="Genomic_DNA"/>
</dbReference>
<dbReference type="InterPro" id="IPR050235">
    <property type="entry name" value="CK1_Ser-Thr_kinase"/>
</dbReference>
<dbReference type="EMBL" id="CAJNOH010000180">
    <property type="protein sequence ID" value="CAF0930361.1"/>
    <property type="molecule type" value="Genomic_DNA"/>
</dbReference>
<evidence type="ECO:0000313" key="4">
    <source>
        <dbReference type="EMBL" id="CAF0930361.1"/>
    </source>
</evidence>
<feature type="compositionally biased region" description="Polar residues" evidence="2">
    <location>
        <begin position="698"/>
        <end position="718"/>
    </location>
</feature>
<feature type="compositionally biased region" description="Low complexity" evidence="2">
    <location>
        <begin position="822"/>
        <end position="849"/>
    </location>
</feature>
<name>A0A814N8R9_9BILA</name>
<dbReference type="SUPFAM" id="SSF56112">
    <property type="entry name" value="Protein kinase-like (PK-like)"/>
    <property type="match status" value="1"/>
</dbReference>
<dbReference type="PANTHER" id="PTHR11909">
    <property type="entry name" value="CASEIN KINASE-RELATED"/>
    <property type="match status" value="1"/>
</dbReference>
<evidence type="ECO:0000256" key="2">
    <source>
        <dbReference type="SAM" id="MobiDB-lite"/>
    </source>
</evidence>
<feature type="compositionally biased region" description="Low complexity" evidence="2">
    <location>
        <begin position="677"/>
        <end position="697"/>
    </location>
</feature>
<feature type="compositionally biased region" description="Acidic residues" evidence="2">
    <location>
        <begin position="772"/>
        <end position="794"/>
    </location>
</feature>
<keyword evidence="6" id="KW-1185">Reference proteome</keyword>
<reference evidence="5" key="1">
    <citation type="submission" date="2021-02" db="EMBL/GenBank/DDBJ databases">
        <authorList>
            <person name="Nowell W R."/>
        </authorList>
    </citation>
    <scope>NUCLEOTIDE SEQUENCE</scope>
</reference>
<gene>
    <name evidence="5" type="ORF">JXQ802_LOCUS18609</name>
    <name evidence="4" type="ORF">PYM288_LOCUS11017</name>
</gene>
<dbReference type="Proteomes" id="UP000663870">
    <property type="component" value="Unassembled WGS sequence"/>
</dbReference>
<feature type="compositionally biased region" description="Acidic residues" evidence="2">
    <location>
        <begin position="726"/>
        <end position="761"/>
    </location>
</feature>
<organism evidence="5 6">
    <name type="scientific">Rotaria sordida</name>
    <dbReference type="NCBI Taxonomy" id="392033"/>
    <lineage>
        <taxon>Eukaryota</taxon>
        <taxon>Metazoa</taxon>
        <taxon>Spiralia</taxon>
        <taxon>Gnathifera</taxon>
        <taxon>Rotifera</taxon>
        <taxon>Eurotatoria</taxon>
        <taxon>Bdelloidea</taxon>
        <taxon>Philodinida</taxon>
        <taxon>Philodinidae</taxon>
        <taxon>Rotaria</taxon>
    </lineage>
</organism>
<dbReference type="Gene3D" id="1.10.510.10">
    <property type="entry name" value="Transferase(Phosphotransferase) domain 1"/>
    <property type="match status" value="2"/>
</dbReference>
<dbReference type="AlphaFoldDB" id="A0A814N8R9"/>
<protein>
    <recommendedName>
        <fullName evidence="3">Protein kinase domain-containing protein</fullName>
    </recommendedName>
</protein>
<sequence>MVKLEPIKPVVRSRSSSSDSDFDDIHSTTSSDSDLSLIETSAINSSKSCQKRRISTSNHIIPQGTLIHDVNNNLWMIHQCVKVSHHNEKFIYLCSQVKKTLNVNELKISEQNEQQNIVKTKISPLLYLTDKLKQSRQTVIDKARVENDKLDYIFYGAVIRDTNKEIELIIPNNEKQVISPNKNCLNSKFLSLSTNDQNSNKIIHGIVEFLKDDDTYDENKINKYSIEIIFVQDKKKSNIITNPSELLQQILKKEIEKLKDLRRKNLIINNKTNEDFHKFIITKKSGHTQYDIQESNNDEGENLSSCSSIESSTIKYLLKLELNTSSSSSSSTTTHYTIDNEISFYSRFATHEKLKSYIKRHNLMYIAIPEYISHGIYKHMNLTYKFLIMEQYRENLRSLIYSYDQSLPEHNALNLFLQMLYVIQFIHEKNYVHQIIKPKYMMFANKQPYFIFLTQFRTVKSIHDTNNRSNEVPNENHPIITNENQHIKQQNYQVKKKVKRSHRTQLAAIHNKTSSIVPSPLLVIDVPSPIIEEDNLLINSNTYHHPFSVYSSLDMHFNDKQTYRGDLEMLGYNLIVWSGGRLPWDKKNQSIHFKLQRDTIINEKKLAKSNVNEFVKKCFFMKLISPVTLRAICDYMSTIYQLNIDDIPNFDQLRVPIKEIVKALGFKANACLRLSNSKSKTTNTSNSTNKNVSNSSNHTQAVKTNGNISKHININDMTSPVKELEVEQDDLEDDEDDDEDEDDDDDDDDNEDDGDEDDEEEGHPCPPGANSCDDDDDDDDDDGSSDENNDDDTQMEQQAPSILSQSTKTKCKRCGGDHSLEDQQSQTSSDKQSNSSTGPNTNNNTNTLTYQQKRQRSIAKRLQLRRKKKN</sequence>
<feature type="coiled-coil region" evidence="1">
    <location>
        <begin position="244"/>
        <end position="271"/>
    </location>
</feature>
<dbReference type="GO" id="GO:0005524">
    <property type="term" value="F:ATP binding"/>
    <property type="evidence" value="ECO:0007669"/>
    <property type="project" value="InterPro"/>
</dbReference>
<evidence type="ECO:0000313" key="6">
    <source>
        <dbReference type="Proteomes" id="UP000663870"/>
    </source>
</evidence>
<proteinExistence type="predicted"/>
<accession>A0A814N8R9</accession>
<evidence type="ECO:0000256" key="1">
    <source>
        <dbReference type="SAM" id="Coils"/>
    </source>
</evidence>
<feature type="compositionally biased region" description="Basic residues" evidence="2">
    <location>
        <begin position="853"/>
        <end position="870"/>
    </location>
</feature>